<dbReference type="GeneID" id="17267531"/>
<dbReference type="RefSeq" id="XP_005784396.1">
    <property type="nucleotide sequence ID" value="XM_005784339.1"/>
</dbReference>
<evidence type="ECO:0000256" key="2">
    <source>
        <dbReference type="SAM" id="MobiDB-lite"/>
    </source>
</evidence>
<feature type="transmembrane region" description="Helical" evidence="3">
    <location>
        <begin position="119"/>
        <end position="139"/>
    </location>
</feature>
<dbReference type="InterPro" id="IPR002528">
    <property type="entry name" value="MATE_fam"/>
</dbReference>
<dbReference type="GO" id="GO:0015297">
    <property type="term" value="F:antiporter activity"/>
    <property type="evidence" value="ECO:0007669"/>
    <property type="project" value="InterPro"/>
</dbReference>
<dbReference type="EnsemblProtists" id="EOD31967">
    <property type="protein sequence ID" value="EOD31967"/>
    <property type="gene ID" value="EMIHUDRAFT_202480"/>
</dbReference>
<evidence type="ECO:0000256" key="1">
    <source>
        <dbReference type="ARBA" id="ARBA00010199"/>
    </source>
</evidence>
<comment type="similarity">
    <text evidence="1">Belongs to the multi antimicrobial extrusion (MATE) (TC 2.A.66.1) family.</text>
</comment>
<dbReference type="GO" id="GO:0016020">
    <property type="term" value="C:membrane"/>
    <property type="evidence" value="ECO:0007669"/>
    <property type="project" value="InterPro"/>
</dbReference>
<dbReference type="RefSeq" id="XP_005774415.1">
    <property type="nucleotide sequence ID" value="XM_005774358.1"/>
</dbReference>
<feature type="transmembrane region" description="Helical" evidence="3">
    <location>
        <begin position="455"/>
        <end position="475"/>
    </location>
</feature>
<organism evidence="4 5">
    <name type="scientific">Emiliania huxleyi (strain CCMP1516)</name>
    <dbReference type="NCBI Taxonomy" id="280463"/>
    <lineage>
        <taxon>Eukaryota</taxon>
        <taxon>Haptista</taxon>
        <taxon>Haptophyta</taxon>
        <taxon>Prymnesiophyceae</taxon>
        <taxon>Isochrysidales</taxon>
        <taxon>Noelaerhabdaceae</taxon>
        <taxon>Emiliania</taxon>
    </lineage>
</organism>
<dbReference type="Pfam" id="PF01554">
    <property type="entry name" value="MatE"/>
    <property type="match status" value="2"/>
</dbReference>
<dbReference type="PANTHER" id="PTHR11206">
    <property type="entry name" value="MULTIDRUG RESISTANCE PROTEIN"/>
    <property type="match status" value="1"/>
</dbReference>
<proteinExistence type="inferred from homology"/>
<feature type="region of interest" description="Disordered" evidence="2">
    <location>
        <begin position="494"/>
        <end position="534"/>
    </location>
</feature>
<evidence type="ECO:0000313" key="5">
    <source>
        <dbReference type="Proteomes" id="UP000013827"/>
    </source>
</evidence>
<dbReference type="HOGENOM" id="CLU_510417_0_0_1"/>
<evidence type="ECO:0008006" key="6">
    <source>
        <dbReference type="Google" id="ProtNLM"/>
    </source>
</evidence>
<dbReference type="GeneID" id="17277240"/>
<feature type="compositionally biased region" description="Basic and acidic residues" evidence="2">
    <location>
        <begin position="509"/>
        <end position="521"/>
    </location>
</feature>
<dbReference type="KEGG" id="ehx:EMIHUDRAFT_202480"/>
<evidence type="ECO:0000256" key="3">
    <source>
        <dbReference type="SAM" id="Phobius"/>
    </source>
</evidence>
<keyword evidence="3" id="KW-0812">Transmembrane</keyword>
<dbReference type="GO" id="GO:0042910">
    <property type="term" value="F:xenobiotic transmembrane transporter activity"/>
    <property type="evidence" value="ECO:0007669"/>
    <property type="project" value="InterPro"/>
</dbReference>
<feature type="transmembrane region" description="Helical" evidence="3">
    <location>
        <begin position="296"/>
        <end position="324"/>
    </location>
</feature>
<dbReference type="STRING" id="2903.R1DAS8"/>
<sequence>MCREARLSVIGTDVGGSSALLASPLHRRFLLEVRELAVLGWPQTVTSVVGFAPRIFLLSAVAHLPEGELLVGAAGIGSMVCNVSQLMLIRSSTFGAAPLLSQAHGAGNSRRVGTVLMRLLAIHVACMLCFSLPLTAVAGPLLAAAGQPSSVVANAQRFVWIRLLGLPGVTANVDLAAFLNAQRCVRLPMLVNAALSPLQVGLVIGLTRSFGFDGAPLAMTITELLAGLLIWLAAPVVLRRHRLRSWPRWRGEGRQALQGWSEIVSKGAPAAAMTMSEWAGWECTLFVASGLCGGGAAACAVTAAIPICTTVFVCEFLLVFGWGLAACNRIGNLLGEGKGQEARFSGGVALVAASLSSITLAAVVVSNRRRIATFFVEGESEEAAAVLETTVSLMPVTTLYSVLATLAPGWSQQVLFGLGADLRAPATLNIFAFFAVGVPGGSLLAYRFGMGVQGIWLGLVAAIGLVVVGQHAHLARTTDWPEMARVARARALQREGAEATEGDAVALARAKEPPDPKRDGDDGLETLGTQCSRL</sequence>
<feature type="transmembrane region" description="Helical" evidence="3">
    <location>
        <begin position="344"/>
        <end position="365"/>
    </location>
</feature>
<keyword evidence="5" id="KW-1185">Reference proteome</keyword>
<feature type="transmembrane region" description="Helical" evidence="3">
    <location>
        <begin position="428"/>
        <end position="449"/>
    </location>
</feature>
<dbReference type="PaxDb" id="2903-EOD21986"/>
<feature type="transmembrane region" description="Helical" evidence="3">
    <location>
        <begin position="159"/>
        <end position="178"/>
    </location>
</feature>
<dbReference type="Proteomes" id="UP000013827">
    <property type="component" value="Unassembled WGS sequence"/>
</dbReference>
<evidence type="ECO:0000313" key="4">
    <source>
        <dbReference type="EnsemblProtists" id="EOD21986"/>
    </source>
</evidence>
<reference evidence="4" key="2">
    <citation type="submission" date="2024-10" db="UniProtKB">
        <authorList>
            <consortium name="EnsemblProtists"/>
        </authorList>
    </citation>
    <scope>IDENTIFICATION</scope>
</reference>
<keyword evidence="3" id="KW-0472">Membrane</keyword>
<name>A0A0D3JEQ1_EMIH1</name>
<dbReference type="EnsemblProtists" id="EOD21986">
    <property type="protein sequence ID" value="EOD21986"/>
    <property type="gene ID" value="EMIHUDRAFT_240653"/>
</dbReference>
<dbReference type="eggNOG" id="KOG1347">
    <property type="taxonomic scope" value="Eukaryota"/>
</dbReference>
<feature type="transmembrane region" description="Helical" evidence="3">
    <location>
        <begin position="217"/>
        <end position="238"/>
    </location>
</feature>
<accession>A0A0D3JEQ1</accession>
<protein>
    <recommendedName>
        <fullName evidence="6">Multidrug and toxic compound extrusion protein</fullName>
    </recommendedName>
</protein>
<dbReference type="KEGG" id="ehx:EMIHUDRAFT_240653"/>
<reference evidence="5" key="1">
    <citation type="journal article" date="2013" name="Nature">
        <title>Pan genome of the phytoplankton Emiliania underpins its global distribution.</title>
        <authorList>
            <person name="Read B.A."/>
            <person name="Kegel J."/>
            <person name="Klute M.J."/>
            <person name="Kuo A."/>
            <person name="Lefebvre S.C."/>
            <person name="Maumus F."/>
            <person name="Mayer C."/>
            <person name="Miller J."/>
            <person name="Monier A."/>
            <person name="Salamov A."/>
            <person name="Young J."/>
            <person name="Aguilar M."/>
            <person name="Claverie J.M."/>
            <person name="Frickenhaus S."/>
            <person name="Gonzalez K."/>
            <person name="Herman E.K."/>
            <person name="Lin Y.C."/>
            <person name="Napier J."/>
            <person name="Ogata H."/>
            <person name="Sarno A.F."/>
            <person name="Shmutz J."/>
            <person name="Schroeder D."/>
            <person name="de Vargas C."/>
            <person name="Verret F."/>
            <person name="von Dassow P."/>
            <person name="Valentin K."/>
            <person name="Van de Peer Y."/>
            <person name="Wheeler G."/>
            <person name="Dacks J.B."/>
            <person name="Delwiche C.F."/>
            <person name="Dyhrman S.T."/>
            <person name="Glockner G."/>
            <person name="John U."/>
            <person name="Richards T."/>
            <person name="Worden A.Z."/>
            <person name="Zhang X."/>
            <person name="Grigoriev I.V."/>
            <person name="Allen A.E."/>
            <person name="Bidle K."/>
            <person name="Borodovsky M."/>
            <person name="Bowler C."/>
            <person name="Brownlee C."/>
            <person name="Cock J.M."/>
            <person name="Elias M."/>
            <person name="Gladyshev V.N."/>
            <person name="Groth M."/>
            <person name="Guda C."/>
            <person name="Hadaegh A."/>
            <person name="Iglesias-Rodriguez M.D."/>
            <person name="Jenkins J."/>
            <person name="Jones B.M."/>
            <person name="Lawson T."/>
            <person name="Leese F."/>
            <person name="Lindquist E."/>
            <person name="Lobanov A."/>
            <person name="Lomsadze A."/>
            <person name="Malik S.B."/>
            <person name="Marsh M.E."/>
            <person name="Mackinder L."/>
            <person name="Mock T."/>
            <person name="Mueller-Roeber B."/>
            <person name="Pagarete A."/>
            <person name="Parker M."/>
            <person name="Probert I."/>
            <person name="Quesneville H."/>
            <person name="Raines C."/>
            <person name="Rensing S.A."/>
            <person name="Riano-Pachon D.M."/>
            <person name="Richier S."/>
            <person name="Rokitta S."/>
            <person name="Shiraiwa Y."/>
            <person name="Soanes D.M."/>
            <person name="van der Giezen M."/>
            <person name="Wahlund T.M."/>
            <person name="Williams B."/>
            <person name="Wilson W."/>
            <person name="Wolfe G."/>
            <person name="Wurch L.L."/>
        </authorList>
    </citation>
    <scope>NUCLEOTIDE SEQUENCE</scope>
</reference>
<dbReference type="AlphaFoldDB" id="A0A0D3JEQ1"/>
<keyword evidence="3" id="KW-1133">Transmembrane helix</keyword>
<feature type="transmembrane region" description="Helical" evidence="3">
    <location>
        <begin position="190"/>
        <end position="211"/>
    </location>
</feature>